<gene>
    <name evidence="2" type="ORF">GUJ93_ZPchr0006g45755</name>
</gene>
<dbReference type="Proteomes" id="UP000729402">
    <property type="component" value="Unassembled WGS sequence"/>
</dbReference>
<evidence type="ECO:0000313" key="3">
    <source>
        <dbReference type="Proteomes" id="UP000729402"/>
    </source>
</evidence>
<dbReference type="EMBL" id="JAAALK010000283">
    <property type="protein sequence ID" value="KAG8075383.1"/>
    <property type="molecule type" value="Genomic_DNA"/>
</dbReference>
<evidence type="ECO:0000256" key="1">
    <source>
        <dbReference type="SAM" id="MobiDB-lite"/>
    </source>
</evidence>
<comment type="caution">
    <text evidence="2">The sequence shown here is derived from an EMBL/GenBank/DDBJ whole genome shotgun (WGS) entry which is preliminary data.</text>
</comment>
<reference evidence="2" key="2">
    <citation type="submission" date="2021-02" db="EMBL/GenBank/DDBJ databases">
        <authorList>
            <person name="Kimball J.A."/>
            <person name="Haas M.W."/>
            <person name="Macchietto M."/>
            <person name="Kono T."/>
            <person name="Duquette J."/>
            <person name="Shao M."/>
        </authorList>
    </citation>
    <scope>NUCLEOTIDE SEQUENCE</scope>
    <source>
        <tissue evidence="2">Fresh leaf tissue</tissue>
    </source>
</reference>
<accession>A0A8J5T8M7</accession>
<name>A0A8J5T8M7_ZIZPA</name>
<evidence type="ECO:0000313" key="2">
    <source>
        <dbReference type="EMBL" id="KAG8075383.1"/>
    </source>
</evidence>
<feature type="compositionally biased region" description="Polar residues" evidence="1">
    <location>
        <begin position="1"/>
        <end position="15"/>
    </location>
</feature>
<keyword evidence="3" id="KW-1185">Reference proteome</keyword>
<dbReference type="AlphaFoldDB" id="A0A8J5T8M7"/>
<protein>
    <submittedName>
        <fullName evidence="2">Uncharacterized protein</fullName>
    </submittedName>
</protein>
<reference evidence="2" key="1">
    <citation type="journal article" date="2021" name="bioRxiv">
        <title>Whole Genome Assembly and Annotation of Northern Wild Rice, Zizania palustris L., Supports a Whole Genome Duplication in the Zizania Genus.</title>
        <authorList>
            <person name="Haas M."/>
            <person name="Kono T."/>
            <person name="Macchietto M."/>
            <person name="Millas R."/>
            <person name="McGilp L."/>
            <person name="Shao M."/>
            <person name="Duquette J."/>
            <person name="Hirsch C.N."/>
            <person name="Kimball J."/>
        </authorList>
    </citation>
    <scope>NUCLEOTIDE SEQUENCE</scope>
    <source>
        <tissue evidence="2">Fresh leaf tissue</tissue>
    </source>
</reference>
<feature type="compositionally biased region" description="Basic and acidic residues" evidence="1">
    <location>
        <begin position="17"/>
        <end position="27"/>
    </location>
</feature>
<feature type="region of interest" description="Disordered" evidence="1">
    <location>
        <begin position="1"/>
        <end position="41"/>
    </location>
</feature>
<sequence length="71" mass="7848">MELGAKQQTRRQTTALDRPRPAGDQRVLRSGGDGDGGRRRDDLHQWPCTLAYAEFACTAWAGRAEDCVADD</sequence>
<proteinExistence type="predicted"/>
<organism evidence="2 3">
    <name type="scientific">Zizania palustris</name>
    <name type="common">Northern wild rice</name>
    <dbReference type="NCBI Taxonomy" id="103762"/>
    <lineage>
        <taxon>Eukaryota</taxon>
        <taxon>Viridiplantae</taxon>
        <taxon>Streptophyta</taxon>
        <taxon>Embryophyta</taxon>
        <taxon>Tracheophyta</taxon>
        <taxon>Spermatophyta</taxon>
        <taxon>Magnoliopsida</taxon>
        <taxon>Liliopsida</taxon>
        <taxon>Poales</taxon>
        <taxon>Poaceae</taxon>
        <taxon>BOP clade</taxon>
        <taxon>Oryzoideae</taxon>
        <taxon>Oryzeae</taxon>
        <taxon>Zizaniinae</taxon>
        <taxon>Zizania</taxon>
    </lineage>
</organism>